<keyword evidence="1" id="KW-0819">tRNA processing</keyword>
<dbReference type="KEGG" id="stax:MC45_05590"/>
<evidence type="ECO:0000256" key="1">
    <source>
        <dbReference type="HAMAP-Rule" id="MF_00469"/>
    </source>
</evidence>
<feature type="domain" description="Rhodanese" evidence="2">
    <location>
        <begin position="122"/>
        <end position="218"/>
    </location>
</feature>
<sequence length="312" mass="34117">MPPIRVCALYRFTPFPDPAALQAPLLAACEAAGVRGTLLLAREGINGTIAGPDAGMEVVLTHIRALPGCATLDVKEARADAMPFHRTKVRLKREIVTMGEPAIDPLDAGHYVDPAEWNALIADPATLVIDTRNDYEVAVGSFAGAVDPQTRTFREFPAWFREHRDELLAGTKQVAMFCTGGIRCEKATAFLKAEGVDDVFHLKGGILRYLEDVPAEESRWQGECFVFDERVAVGHGLTPGTHGLCRACRMPVSPADRASPLFEEGVSCPRCHAARSEMDRARYAERHRQALLAEARGEAHVGRRYEEDASPS</sequence>
<protein>
    <recommendedName>
        <fullName evidence="1">tRNA uridine(34) hydroxylase</fullName>
        <ecNumber evidence="1">1.14.-.-</ecNumber>
    </recommendedName>
    <alternativeName>
        <fullName evidence="1">tRNA hydroxylation protein O</fullName>
    </alternativeName>
</protein>
<comment type="catalytic activity">
    <reaction evidence="1">
        <text>uridine(34) in tRNA + AH2 + O2 = 5-hydroxyuridine(34) in tRNA + A + H2O</text>
        <dbReference type="Rhea" id="RHEA:64224"/>
        <dbReference type="Rhea" id="RHEA-COMP:11727"/>
        <dbReference type="Rhea" id="RHEA-COMP:13381"/>
        <dbReference type="ChEBI" id="CHEBI:13193"/>
        <dbReference type="ChEBI" id="CHEBI:15377"/>
        <dbReference type="ChEBI" id="CHEBI:15379"/>
        <dbReference type="ChEBI" id="CHEBI:17499"/>
        <dbReference type="ChEBI" id="CHEBI:65315"/>
        <dbReference type="ChEBI" id="CHEBI:136877"/>
    </reaction>
</comment>
<accession>A0A097EEG2</accession>
<keyword evidence="4" id="KW-1185">Reference proteome</keyword>
<dbReference type="Pfam" id="PF17773">
    <property type="entry name" value="UPF0176_N"/>
    <property type="match status" value="1"/>
</dbReference>
<dbReference type="PANTHER" id="PTHR43268">
    <property type="entry name" value="THIOSULFATE SULFURTRANSFERASE/RHODANESE-LIKE DOMAIN-CONTAINING PROTEIN 2"/>
    <property type="match status" value="1"/>
</dbReference>
<evidence type="ECO:0000313" key="4">
    <source>
        <dbReference type="Proteomes" id="UP000033200"/>
    </source>
</evidence>
<dbReference type="PANTHER" id="PTHR43268:SF3">
    <property type="entry name" value="RHODANESE-LIKE DOMAIN-CONTAINING PROTEIN 7-RELATED"/>
    <property type="match status" value="1"/>
</dbReference>
<dbReference type="InterPro" id="IPR001763">
    <property type="entry name" value="Rhodanese-like_dom"/>
</dbReference>
<dbReference type="Pfam" id="PF00581">
    <property type="entry name" value="Rhodanese"/>
    <property type="match status" value="1"/>
</dbReference>
<gene>
    <name evidence="1" type="primary">trhO</name>
    <name evidence="3" type="ORF">MC45_05590</name>
</gene>
<dbReference type="InterPro" id="IPR036873">
    <property type="entry name" value="Rhodanese-like_dom_sf"/>
</dbReference>
<dbReference type="GO" id="GO:0016705">
    <property type="term" value="F:oxidoreductase activity, acting on paired donors, with incorporation or reduction of molecular oxygen"/>
    <property type="evidence" value="ECO:0007669"/>
    <property type="project" value="UniProtKB-UniRule"/>
</dbReference>
<dbReference type="STRING" id="1549858.MC45_05590"/>
<dbReference type="eggNOG" id="COG1054">
    <property type="taxonomic scope" value="Bacteria"/>
</dbReference>
<dbReference type="PROSITE" id="PS50206">
    <property type="entry name" value="RHODANESE_3"/>
    <property type="match status" value="1"/>
</dbReference>
<dbReference type="Proteomes" id="UP000033200">
    <property type="component" value="Chromosome"/>
</dbReference>
<evidence type="ECO:0000313" key="3">
    <source>
        <dbReference type="EMBL" id="AIT05959.1"/>
    </source>
</evidence>
<dbReference type="HOGENOM" id="CLU_038878_0_0_5"/>
<dbReference type="Gene3D" id="3.30.70.100">
    <property type="match status" value="1"/>
</dbReference>
<dbReference type="GO" id="GO:0006400">
    <property type="term" value="P:tRNA modification"/>
    <property type="evidence" value="ECO:0007669"/>
    <property type="project" value="UniProtKB-UniRule"/>
</dbReference>
<dbReference type="NCBIfam" id="NF001136">
    <property type="entry name" value="PRK00142.1-4"/>
    <property type="match status" value="1"/>
</dbReference>
<dbReference type="EC" id="1.14.-.-" evidence="1"/>
<dbReference type="AlphaFoldDB" id="A0A097EEG2"/>
<dbReference type="InterPro" id="IPR020936">
    <property type="entry name" value="TrhO"/>
</dbReference>
<name>A0A097EEG2_9SPHN</name>
<dbReference type="PROSITE" id="PS51257">
    <property type="entry name" value="PROKAR_LIPOPROTEIN"/>
    <property type="match status" value="1"/>
</dbReference>
<comment type="function">
    <text evidence="1">Catalyzes oxygen-dependent 5-hydroxyuridine (ho5U) modification at position 34 in tRNAs.</text>
</comment>
<evidence type="ECO:0000259" key="2">
    <source>
        <dbReference type="PROSITE" id="PS50206"/>
    </source>
</evidence>
<organism evidence="3 4">
    <name type="scientific">Sphingomonas taxi</name>
    <dbReference type="NCBI Taxonomy" id="1549858"/>
    <lineage>
        <taxon>Bacteria</taxon>
        <taxon>Pseudomonadati</taxon>
        <taxon>Pseudomonadota</taxon>
        <taxon>Alphaproteobacteria</taxon>
        <taxon>Sphingomonadales</taxon>
        <taxon>Sphingomonadaceae</taxon>
        <taxon>Sphingomonas</taxon>
    </lineage>
</organism>
<comment type="similarity">
    <text evidence="1">Belongs to the TrhO family.</text>
</comment>
<dbReference type="HAMAP" id="MF_00469">
    <property type="entry name" value="TrhO"/>
    <property type="match status" value="1"/>
</dbReference>
<dbReference type="CDD" id="cd01518">
    <property type="entry name" value="RHOD_YceA"/>
    <property type="match status" value="1"/>
</dbReference>
<proteinExistence type="inferred from homology"/>
<dbReference type="SUPFAM" id="SSF52821">
    <property type="entry name" value="Rhodanese/Cell cycle control phosphatase"/>
    <property type="match status" value="1"/>
</dbReference>
<dbReference type="SMART" id="SM00450">
    <property type="entry name" value="RHOD"/>
    <property type="match status" value="1"/>
</dbReference>
<dbReference type="RefSeq" id="WP_038660569.1">
    <property type="nucleotide sequence ID" value="NZ_CP009571.1"/>
</dbReference>
<dbReference type="Gene3D" id="3.40.250.10">
    <property type="entry name" value="Rhodanese-like domain"/>
    <property type="match status" value="1"/>
</dbReference>
<reference evidence="3 4" key="1">
    <citation type="submission" date="2014-09" db="EMBL/GenBank/DDBJ databases">
        <title>Using Illumina technology Improving SMRT sequencing Genome Assembly by RASTools.</title>
        <authorList>
            <person name="Zhou Y."/>
            <person name="Ma T."/>
            <person name="Liu T."/>
        </authorList>
    </citation>
    <scope>NUCLEOTIDE SEQUENCE [LARGE SCALE GENOMIC DNA]</scope>
    <source>
        <strain evidence="3 4">ATCC 55669</strain>
    </source>
</reference>
<keyword evidence="1" id="KW-0560">Oxidoreductase</keyword>
<dbReference type="InterPro" id="IPR040503">
    <property type="entry name" value="TRHO_N"/>
</dbReference>
<dbReference type="EMBL" id="CP009571">
    <property type="protein sequence ID" value="AIT05959.1"/>
    <property type="molecule type" value="Genomic_DNA"/>
</dbReference>